<feature type="domain" description="Cation-transporting P-type ATPase N-terminal" evidence="5">
    <location>
        <begin position="65"/>
        <end position="138"/>
    </location>
</feature>
<gene>
    <name evidence="6" type="ORF">FH972_000072</name>
</gene>
<evidence type="ECO:0000259" key="5">
    <source>
        <dbReference type="SMART" id="SM00831"/>
    </source>
</evidence>
<dbReference type="Gene3D" id="2.70.150.10">
    <property type="entry name" value="Calcium-transporting ATPase, cytoplasmic transduction domain A"/>
    <property type="match status" value="1"/>
</dbReference>
<feature type="transmembrane region" description="Helical" evidence="4">
    <location>
        <begin position="145"/>
        <end position="164"/>
    </location>
</feature>
<dbReference type="SMART" id="SM00831">
    <property type="entry name" value="Cation_ATPase_N"/>
    <property type="match status" value="1"/>
</dbReference>
<feature type="transmembrane region" description="Helical" evidence="4">
    <location>
        <begin position="707"/>
        <end position="731"/>
    </location>
</feature>
<dbReference type="AlphaFoldDB" id="A0A5N6QAN2"/>
<dbReference type="PANTHER" id="PTHR24093">
    <property type="entry name" value="CATION TRANSPORTING ATPASE"/>
    <property type="match status" value="1"/>
</dbReference>
<dbReference type="GO" id="GO:0005886">
    <property type="term" value="C:plasma membrane"/>
    <property type="evidence" value="ECO:0007669"/>
    <property type="project" value="TreeGrafter"/>
</dbReference>
<dbReference type="Proteomes" id="UP000327013">
    <property type="component" value="Chromosome 1"/>
</dbReference>
<dbReference type="InterPro" id="IPR036412">
    <property type="entry name" value="HAD-like_sf"/>
</dbReference>
<dbReference type="InterPro" id="IPR008250">
    <property type="entry name" value="ATPase_P-typ_transduc_dom_A_sf"/>
</dbReference>
<keyword evidence="1" id="KW-0479">Metal-binding</keyword>
<dbReference type="InterPro" id="IPR006068">
    <property type="entry name" value="ATPase_P-typ_cation-transptr_C"/>
</dbReference>
<proteinExistence type="predicted"/>
<evidence type="ECO:0000256" key="2">
    <source>
        <dbReference type="ARBA" id="ARBA00022837"/>
    </source>
</evidence>
<evidence type="ECO:0000256" key="4">
    <source>
        <dbReference type="SAM" id="Phobius"/>
    </source>
</evidence>
<dbReference type="Pfam" id="PF00122">
    <property type="entry name" value="E1-E2_ATPase"/>
    <property type="match status" value="1"/>
</dbReference>
<name>A0A5N6QAN2_9ROSI</name>
<sequence>MADKAKEGDLDRDSSCIISLDETGRNPQTVSSVEITSAILAHVSINMDSHEAKLQKAHIIPRIVAERGVQGVAEALDTDLENGLTCDEEHLHCQRQASTFSLTPTPTPGFFIRILKACNDCTVWLLFLAAGLSIFFGINGMTDGLLCGFITISVIIVIVVQNMSGKQQPSEMPRKVIVKRGGHEKEVSSSDVLVGDIVSLERDCLVPADGLFVKSGESLRLELDDGSTIDANKPFMFYGAKVTGGSGGLLVTSVGTDTTLGQLMTQVTQAPVMNPLPAELDKVNTVLQIAGLLIPILILFVLFLRLKLGDEDVKSKLPQVKGKPDTILDAISKIFKNSNGKFSTLITTLTMSLLGVKGGVPYAISRGIDYWRKKTLFEKAFADQKPLAWLTMGSVSTICIDKAAWLTLNQPAVGKDSKETSKAIEGLKTAGVNIILISEDKESGLEAIALESDGLVIEGENFRNYSDEERMSKVNNITLMESCTPFDKLVLVQCLKKKGKRVAMVGGKTNEIPVLKEADVGLVIESYGSEMARESSDIIIRDCCFSFLVATVRCGRCIYENIRKYIQFQLSMTIAGMLIPTITTLSFGYSPISIIQLPWANFVSTFLGGLALMTEPPTYKLMEKLPLRQTEPLITKAMWRNIVSQALYQTAISVFFQSKGQIILGISKKVSETIIFNSFVLCQVFNIVNAREPEKKNVFRGIHRNPWFWVAVCVILVLQVAFIEIAHILIGNGNLNWVEWLVCLVIGMSLLATDWATKWTSECVMVWFSHIYGNHALA</sequence>
<keyword evidence="4" id="KW-0812">Transmembrane</keyword>
<protein>
    <recommendedName>
        <fullName evidence="5">Cation-transporting P-type ATPase N-terminal domain-containing protein</fullName>
    </recommendedName>
</protein>
<dbReference type="Gene3D" id="1.20.1110.10">
    <property type="entry name" value="Calcium-transporting ATPase, transmembrane domain"/>
    <property type="match status" value="2"/>
</dbReference>
<dbReference type="Pfam" id="PF00690">
    <property type="entry name" value="Cation_ATPase_N"/>
    <property type="match status" value="1"/>
</dbReference>
<keyword evidence="4" id="KW-0472">Membrane</keyword>
<accession>A0A5N6QAN2</accession>
<reference evidence="6 7" key="1">
    <citation type="submission" date="2019-06" db="EMBL/GenBank/DDBJ databases">
        <title>A chromosomal-level reference genome of Carpinus fangiana (Coryloideae, Betulaceae).</title>
        <authorList>
            <person name="Yang X."/>
            <person name="Wang Z."/>
            <person name="Zhang L."/>
            <person name="Hao G."/>
            <person name="Liu J."/>
            <person name="Yang Y."/>
        </authorList>
    </citation>
    <scope>NUCLEOTIDE SEQUENCE [LARGE SCALE GENOMIC DNA]</scope>
    <source>
        <strain evidence="6">Cfa_2016G</strain>
        <tissue evidence="6">Leaf</tissue>
    </source>
</reference>
<keyword evidence="2" id="KW-0106">Calcium</keyword>
<dbReference type="InterPro" id="IPR023298">
    <property type="entry name" value="ATPase_P-typ_TM_dom_sf"/>
</dbReference>
<feature type="transmembrane region" description="Helical" evidence="4">
    <location>
        <begin position="737"/>
        <end position="756"/>
    </location>
</feature>
<dbReference type="SUPFAM" id="SSF81665">
    <property type="entry name" value="Calcium ATPase, transmembrane domain M"/>
    <property type="match status" value="1"/>
</dbReference>
<organism evidence="6 7">
    <name type="scientific">Carpinus fangiana</name>
    <dbReference type="NCBI Taxonomy" id="176857"/>
    <lineage>
        <taxon>Eukaryota</taxon>
        <taxon>Viridiplantae</taxon>
        <taxon>Streptophyta</taxon>
        <taxon>Embryophyta</taxon>
        <taxon>Tracheophyta</taxon>
        <taxon>Spermatophyta</taxon>
        <taxon>Magnoliopsida</taxon>
        <taxon>eudicotyledons</taxon>
        <taxon>Gunneridae</taxon>
        <taxon>Pentapetalae</taxon>
        <taxon>rosids</taxon>
        <taxon>fabids</taxon>
        <taxon>Fagales</taxon>
        <taxon>Betulaceae</taxon>
        <taxon>Carpinus</taxon>
    </lineage>
</organism>
<keyword evidence="7" id="KW-1185">Reference proteome</keyword>
<keyword evidence="3" id="KW-0460">Magnesium</keyword>
<dbReference type="Pfam" id="PF00689">
    <property type="entry name" value="Cation_ATPase_C"/>
    <property type="match status" value="1"/>
</dbReference>
<feature type="transmembrane region" description="Helical" evidence="4">
    <location>
        <begin position="122"/>
        <end position="138"/>
    </location>
</feature>
<evidence type="ECO:0000313" key="6">
    <source>
        <dbReference type="EMBL" id="KAE7995253.1"/>
    </source>
</evidence>
<feature type="transmembrane region" description="Helical" evidence="4">
    <location>
        <begin position="570"/>
        <end position="589"/>
    </location>
</feature>
<evidence type="ECO:0000256" key="3">
    <source>
        <dbReference type="ARBA" id="ARBA00022842"/>
    </source>
</evidence>
<dbReference type="InterPro" id="IPR004014">
    <property type="entry name" value="ATPase_P-typ_cation-transptr_N"/>
</dbReference>
<dbReference type="EMBL" id="CM017321">
    <property type="protein sequence ID" value="KAE7995253.1"/>
    <property type="molecule type" value="Genomic_DNA"/>
</dbReference>
<dbReference type="GO" id="GO:0005388">
    <property type="term" value="F:P-type calcium transporter activity"/>
    <property type="evidence" value="ECO:0007669"/>
    <property type="project" value="TreeGrafter"/>
</dbReference>
<dbReference type="PANTHER" id="PTHR24093:SF470">
    <property type="entry name" value="CALCIUM-TRANSPORTING ATPASE 12, PLASMA MEMBRANE-TYPE-LIKE"/>
    <property type="match status" value="1"/>
</dbReference>
<dbReference type="GO" id="GO:0046872">
    <property type="term" value="F:metal ion binding"/>
    <property type="evidence" value="ECO:0007669"/>
    <property type="project" value="UniProtKB-KW"/>
</dbReference>
<feature type="transmembrane region" description="Helical" evidence="4">
    <location>
        <begin position="286"/>
        <end position="306"/>
    </location>
</feature>
<dbReference type="OrthoDB" id="116380at2759"/>
<feature type="transmembrane region" description="Helical" evidence="4">
    <location>
        <begin position="595"/>
        <end position="614"/>
    </location>
</feature>
<evidence type="ECO:0000313" key="7">
    <source>
        <dbReference type="Proteomes" id="UP000327013"/>
    </source>
</evidence>
<keyword evidence="4" id="KW-1133">Transmembrane helix</keyword>
<dbReference type="SUPFAM" id="SSF81653">
    <property type="entry name" value="Calcium ATPase, transduction domain A"/>
    <property type="match status" value="1"/>
</dbReference>
<dbReference type="SUPFAM" id="SSF56784">
    <property type="entry name" value="HAD-like"/>
    <property type="match status" value="1"/>
</dbReference>
<evidence type="ECO:0000256" key="1">
    <source>
        <dbReference type="ARBA" id="ARBA00022723"/>
    </source>
</evidence>
<dbReference type="InterPro" id="IPR059000">
    <property type="entry name" value="ATPase_P-type_domA"/>
</dbReference>